<dbReference type="Gene3D" id="2.60.40.1180">
    <property type="entry name" value="Golgi alpha-mannosidase II"/>
    <property type="match status" value="1"/>
</dbReference>
<comment type="function">
    <text evidence="2">Catalyzes the formation of the alpha-1,6-glucosidic linkages in glycogen by scission of a 1,4-alpha-linked oligosaccharide from growing alpha-1,4-glucan chains and the subsequent attachment of the oligosaccharide to the alpha-1,6 position.</text>
</comment>
<feature type="active site" description="Nucleophile" evidence="8">
    <location>
        <position position="405"/>
    </location>
</feature>
<keyword evidence="7" id="KW-0119">Carbohydrate metabolism</keyword>
<dbReference type="GO" id="GO:0005737">
    <property type="term" value="C:cytoplasm"/>
    <property type="evidence" value="ECO:0007669"/>
    <property type="project" value="TreeGrafter"/>
</dbReference>
<reference evidence="10 11" key="1">
    <citation type="submission" date="2016-10" db="EMBL/GenBank/DDBJ databases">
        <authorList>
            <person name="de Groot N.N."/>
        </authorList>
    </citation>
    <scope>NUCLEOTIDE SEQUENCE [LARGE SCALE GENOMIC DNA]</scope>
    <source>
        <strain evidence="10 11">DSM 6793</strain>
    </source>
</reference>
<keyword evidence="6" id="KW-0808">Transferase</keyword>
<dbReference type="InterPro" id="IPR013783">
    <property type="entry name" value="Ig-like_fold"/>
</dbReference>
<feature type="active site" description="Nucleophile" evidence="8">
    <location>
        <position position="351"/>
    </location>
</feature>
<dbReference type="GO" id="GO:0003844">
    <property type="term" value="F:1,4-alpha-glucan branching enzyme activity"/>
    <property type="evidence" value="ECO:0007669"/>
    <property type="project" value="UniProtKB-EC"/>
</dbReference>
<evidence type="ECO:0000313" key="11">
    <source>
        <dbReference type="Proteomes" id="UP000199514"/>
    </source>
</evidence>
<dbReference type="SMART" id="SM00642">
    <property type="entry name" value="Aamy"/>
    <property type="match status" value="1"/>
</dbReference>
<evidence type="ECO:0000259" key="9">
    <source>
        <dbReference type="SMART" id="SM00642"/>
    </source>
</evidence>
<proteinExistence type="inferred from homology"/>
<dbReference type="InterPro" id="IPR006048">
    <property type="entry name" value="A-amylase/branching_C"/>
</dbReference>
<dbReference type="STRING" id="927664.SAMN05421780_101764"/>
<dbReference type="Gene3D" id="3.20.20.80">
    <property type="entry name" value="Glycosidases"/>
    <property type="match status" value="1"/>
</dbReference>
<evidence type="ECO:0000256" key="4">
    <source>
        <dbReference type="ARBA" id="ARBA00012541"/>
    </source>
</evidence>
<dbReference type="Pfam" id="PF02806">
    <property type="entry name" value="Alpha-amylase_C"/>
    <property type="match status" value="1"/>
</dbReference>
<dbReference type="Proteomes" id="UP000199514">
    <property type="component" value="Unassembled WGS sequence"/>
</dbReference>
<dbReference type="EC" id="2.4.1.18" evidence="4"/>
<dbReference type="Pfam" id="PF02922">
    <property type="entry name" value="CBM_48"/>
    <property type="match status" value="1"/>
</dbReference>
<dbReference type="FunFam" id="3.20.20.80:FF:000001">
    <property type="entry name" value="1,4-alpha-glucan branching enzyme"/>
    <property type="match status" value="1"/>
</dbReference>
<name>A0A1I1EIR9_9BACT</name>
<dbReference type="CDD" id="cd11321">
    <property type="entry name" value="AmyAc_bac_euk_BE"/>
    <property type="match status" value="1"/>
</dbReference>
<dbReference type="RefSeq" id="WP_091507541.1">
    <property type="nucleotide sequence ID" value="NZ_FOLE01000001.1"/>
</dbReference>
<dbReference type="GO" id="GO:0004553">
    <property type="term" value="F:hydrolase activity, hydrolyzing O-glycosyl compounds"/>
    <property type="evidence" value="ECO:0007669"/>
    <property type="project" value="InterPro"/>
</dbReference>
<evidence type="ECO:0000256" key="7">
    <source>
        <dbReference type="ARBA" id="ARBA00023277"/>
    </source>
</evidence>
<dbReference type="InterPro" id="IPR006047">
    <property type="entry name" value="GH13_cat_dom"/>
</dbReference>
<dbReference type="GO" id="GO:0005978">
    <property type="term" value="P:glycogen biosynthetic process"/>
    <property type="evidence" value="ECO:0007669"/>
    <property type="project" value="InterPro"/>
</dbReference>
<dbReference type="InterPro" id="IPR014756">
    <property type="entry name" value="Ig_E-set"/>
</dbReference>
<evidence type="ECO:0000256" key="3">
    <source>
        <dbReference type="ARBA" id="ARBA00009000"/>
    </source>
</evidence>
<dbReference type="SUPFAM" id="SSF81296">
    <property type="entry name" value="E set domains"/>
    <property type="match status" value="1"/>
</dbReference>
<dbReference type="OrthoDB" id="9761875at2"/>
<comment type="similarity">
    <text evidence="3">Belongs to the glycosyl hydrolase 13 family. GlgB subfamily.</text>
</comment>
<comment type="catalytic activity">
    <reaction evidence="1">
        <text>Transfers a segment of a (1-&gt;4)-alpha-D-glucan chain to a primary hydroxy group in a similar glucan chain.</text>
        <dbReference type="EC" id="2.4.1.18"/>
    </reaction>
</comment>
<dbReference type="PANTHER" id="PTHR43651:SF3">
    <property type="entry name" value="1,4-ALPHA-GLUCAN-BRANCHING ENZYME"/>
    <property type="match status" value="1"/>
</dbReference>
<protein>
    <recommendedName>
        <fullName evidence="4">1,4-alpha-glucan branching enzyme</fullName>
        <ecNumber evidence="4">2.4.1.18</ecNumber>
    </recommendedName>
</protein>
<dbReference type="InterPro" id="IPR004193">
    <property type="entry name" value="Glyco_hydro_13_N"/>
</dbReference>
<dbReference type="InterPro" id="IPR037439">
    <property type="entry name" value="Branching_enzy"/>
</dbReference>
<evidence type="ECO:0000313" key="10">
    <source>
        <dbReference type="EMBL" id="SFB85328.1"/>
    </source>
</evidence>
<evidence type="ECO:0000256" key="5">
    <source>
        <dbReference type="ARBA" id="ARBA00022676"/>
    </source>
</evidence>
<dbReference type="EMBL" id="FOLE01000001">
    <property type="protein sequence ID" value="SFB85328.1"/>
    <property type="molecule type" value="Genomic_DNA"/>
</dbReference>
<accession>A0A1I1EIR9</accession>
<gene>
    <name evidence="10" type="ORF">SAMN05421780_101764</name>
</gene>
<keyword evidence="11" id="KW-1185">Reference proteome</keyword>
<dbReference type="AlphaFoldDB" id="A0A1I1EIR9"/>
<sequence length="685" mass="78766">MSTKSTTAPTSVSLVETPVSHLPIVQQDNLLEPFEPFLKARYHRYKAALHQIEQHSGSLYAFAGAYKYLGMNRDEERKGWIYREWAPEAYQLYLTGDFNGWQRTAHPLHRNERGIWEIFLDDATYGANFGHGSQYKVVVHARNGLNDRIPAYANYVVQNPETHDFCPQIWYPSQPYRFKHSFKKHKNLANPLIYEAHIGMSSEQEGVSSYTAFRENILPRVVADGYTVLQLMAIQEHPYYGSYGYHVSSLFAPSSRFGTPDELKQLIDEAHRCGLAVIMDIVHSHAVKNLNEGLGEFDGTDYQYFHAGVRGYHALWDSRLWNYGKWEVLEILLSNVRYWLEEFNFDGFRFDGVTSMLYSHHGLDKSFLGYADYFGDDVEADAIMYLQLANTIALQTKPQVLTIAEDVSGMPGLGLPVEDGGIGFSFRLGMGIPDFWIKLLKEKTDDQWNIWEMWGALTNRRFTEKTVAYVESHDQALVGDKTLSFRLMDKEMYTSMAKSMDNLLIDRGIALHKMIRLLTISLGGEGYLNFMGNEFGHPEWIDFPRQENGWSYQYARRQWSLADNGFLKYHYLGDFDKAMTHLTHSHKILAAKPAKSLHMDEASQIMIFERGGLIFIFNFHHSNSIFGYMFKPSRKGKYKILLNTDDAAFGGFERIDTQTRYATNENGLLQLYLTSRTALVLGIEK</sequence>
<dbReference type="GO" id="GO:0043169">
    <property type="term" value="F:cation binding"/>
    <property type="evidence" value="ECO:0007669"/>
    <property type="project" value="InterPro"/>
</dbReference>
<evidence type="ECO:0000256" key="8">
    <source>
        <dbReference type="PIRSR" id="PIRSR000463-1"/>
    </source>
</evidence>
<dbReference type="PIRSF" id="PIRSF000463">
    <property type="entry name" value="GlgB"/>
    <property type="match status" value="1"/>
</dbReference>
<dbReference type="InterPro" id="IPR017853">
    <property type="entry name" value="GH"/>
</dbReference>
<feature type="domain" description="Glycosyl hydrolase family 13 catalytic" evidence="9">
    <location>
        <begin position="168"/>
        <end position="583"/>
    </location>
</feature>
<organism evidence="10 11">
    <name type="scientific">Flexibacter flexilis DSM 6793</name>
    <dbReference type="NCBI Taxonomy" id="927664"/>
    <lineage>
        <taxon>Bacteria</taxon>
        <taxon>Pseudomonadati</taxon>
        <taxon>Bacteroidota</taxon>
        <taxon>Cytophagia</taxon>
        <taxon>Cytophagales</taxon>
        <taxon>Flexibacteraceae</taxon>
        <taxon>Flexibacter</taxon>
    </lineage>
</organism>
<dbReference type="InterPro" id="IPR013780">
    <property type="entry name" value="Glyco_hydro_b"/>
</dbReference>
<dbReference type="Gene3D" id="2.60.40.10">
    <property type="entry name" value="Immunoglobulins"/>
    <property type="match status" value="1"/>
</dbReference>
<evidence type="ECO:0000256" key="6">
    <source>
        <dbReference type="ARBA" id="ARBA00022679"/>
    </source>
</evidence>
<dbReference type="CDD" id="cd02854">
    <property type="entry name" value="E_set_GBE_euk_N"/>
    <property type="match status" value="1"/>
</dbReference>
<dbReference type="SUPFAM" id="SSF51011">
    <property type="entry name" value="Glycosyl hydrolase domain"/>
    <property type="match status" value="1"/>
</dbReference>
<keyword evidence="5" id="KW-0328">Glycosyltransferase</keyword>
<evidence type="ECO:0000256" key="2">
    <source>
        <dbReference type="ARBA" id="ARBA00002953"/>
    </source>
</evidence>
<dbReference type="SUPFAM" id="SSF51445">
    <property type="entry name" value="(Trans)glycosidases"/>
    <property type="match status" value="1"/>
</dbReference>
<evidence type="ECO:0000256" key="1">
    <source>
        <dbReference type="ARBA" id="ARBA00000826"/>
    </source>
</evidence>
<dbReference type="PANTHER" id="PTHR43651">
    <property type="entry name" value="1,4-ALPHA-GLUCAN-BRANCHING ENZYME"/>
    <property type="match status" value="1"/>
</dbReference>